<protein>
    <submittedName>
        <fullName evidence="4">Lethal(2) giant larvae protein 1 isoform X1</fullName>
    </submittedName>
</protein>
<keyword evidence="3" id="KW-0853">WD repeat</keyword>
<comment type="similarity">
    <text evidence="1">Belongs to the WD repeat L(2)GL family.</text>
</comment>
<dbReference type="InterPro" id="IPR036322">
    <property type="entry name" value="WD40_repeat_dom_sf"/>
</dbReference>
<dbReference type="GO" id="GO:0006887">
    <property type="term" value="P:exocytosis"/>
    <property type="evidence" value="ECO:0007669"/>
    <property type="project" value="UniProtKB-KW"/>
</dbReference>
<sequence length="236" mass="26039">MLKFIRGKGQQPTAERQKLQKDLFAFRKTVQHGFPNKPTAFAWDPSLRLMIIGTTSGAIKVFGRPGVEFYGQHSSESGENAVTKIVAIPNEGRIVSLCDDNSLHLWEINENSVVETKSLSLEGKLKKISAICLESSGEHLLLGAEGGNIYLLNLKTFAVPDNIIYQDVVMQNVPDDYKKNPGAVEAIAEQPGHPDNILIGYNRGLMVLWNKATPGAQQVKLLEIKFSEKSRAYGSM</sequence>
<evidence type="ECO:0000256" key="3">
    <source>
        <dbReference type="PROSITE-ProRule" id="PRU00221"/>
    </source>
</evidence>
<dbReference type="Gene3D" id="2.130.10.10">
    <property type="entry name" value="YVTN repeat-like/Quinoprotein amine dehydrogenase"/>
    <property type="match status" value="1"/>
</dbReference>
<dbReference type="Proteomes" id="UP001607302">
    <property type="component" value="Unassembled WGS sequence"/>
</dbReference>
<feature type="repeat" description="WD" evidence="3">
    <location>
        <begin position="75"/>
        <end position="116"/>
    </location>
</feature>
<keyword evidence="2" id="KW-0268">Exocytosis</keyword>
<evidence type="ECO:0000313" key="4">
    <source>
        <dbReference type="EMBL" id="KAL2726794.1"/>
    </source>
</evidence>
<dbReference type="InterPro" id="IPR015943">
    <property type="entry name" value="WD40/YVTN_repeat-like_dom_sf"/>
</dbReference>
<evidence type="ECO:0000256" key="1">
    <source>
        <dbReference type="ARBA" id="ARBA00008070"/>
    </source>
</evidence>
<dbReference type="PANTHER" id="PTHR10241">
    <property type="entry name" value="LETHAL 2 GIANT LARVAE PROTEIN"/>
    <property type="match status" value="1"/>
</dbReference>
<keyword evidence="5" id="KW-1185">Reference proteome</keyword>
<gene>
    <name evidence="4" type="ORF">V1478_007072</name>
</gene>
<reference evidence="4 5" key="1">
    <citation type="journal article" date="2024" name="Ann. Entomol. Soc. Am.">
        <title>Genomic analyses of the southern and eastern yellowjacket wasps (Hymenoptera: Vespidae) reveal evolutionary signatures of social life.</title>
        <authorList>
            <person name="Catto M.A."/>
            <person name="Caine P.B."/>
            <person name="Orr S.E."/>
            <person name="Hunt B.G."/>
            <person name="Goodisman M.A.D."/>
        </authorList>
    </citation>
    <scope>NUCLEOTIDE SEQUENCE [LARGE SCALE GENOMIC DNA]</scope>
    <source>
        <strain evidence="4">233</strain>
        <tissue evidence="4">Head and thorax</tissue>
    </source>
</reference>
<dbReference type="EMBL" id="JAUDFV010000133">
    <property type="protein sequence ID" value="KAL2726794.1"/>
    <property type="molecule type" value="Genomic_DNA"/>
</dbReference>
<dbReference type="PANTHER" id="PTHR10241:SF29">
    <property type="entry name" value="LETHAL(2) GIANT LARVAE PROTEIN"/>
    <property type="match status" value="1"/>
</dbReference>
<comment type="caution">
    <text evidence="4">The sequence shown here is derived from an EMBL/GenBank/DDBJ whole genome shotgun (WGS) entry which is preliminary data.</text>
</comment>
<dbReference type="SUPFAM" id="SSF50978">
    <property type="entry name" value="WD40 repeat-like"/>
    <property type="match status" value="1"/>
</dbReference>
<name>A0ABD2B259_VESSQ</name>
<accession>A0ABD2B259</accession>
<dbReference type="PROSITE" id="PS50082">
    <property type="entry name" value="WD_REPEATS_2"/>
    <property type="match status" value="1"/>
</dbReference>
<evidence type="ECO:0000256" key="2">
    <source>
        <dbReference type="ARBA" id="ARBA00022483"/>
    </source>
</evidence>
<organism evidence="4 5">
    <name type="scientific">Vespula squamosa</name>
    <name type="common">Southern yellow jacket</name>
    <name type="synonym">Wasp</name>
    <dbReference type="NCBI Taxonomy" id="30214"/>
    <lineage>
        <taxon>Eukaryota</taxon>
        <taxon>Metazoa</taxon>
        <taxon>Ecdysozoa</taxon>
        <taxon>Arthropoda</taxon>
        <taxon>Hexapoda</taxon>
        <taxon>Insecta</taxon>
        <taxon>Pterygota</taxon>
        <taxon>Neoptera</taxon>
        <taxon>Endopterygota</taxon>
        <taxon>Hymenoptera</taxon>
        <taxon>Apocrita</taxon>
        <taxon>Aculeata</taxon>
        <taxon>Vespoidea</taxon>
        <taxon>Vespidae</taxon>
        <taxon>Vespinae</taxon>
        <taxon>Vespula</taxon>
    </lineage>
</organism>
<dbReference type="InterPro" id="IPR001680">
    <property type="entry name" value="WD40_rpt"/>
</dbReference>
<proteinExistence type="inferred from homology"/>
<evidence type="ECO:0000313" key="5">
    <source>
        <dbReference type="Proteomes" id="UP001607302"/>
    </source>
</evidence>
<dbReference type="AlphaFoldDB" id="A0ABD2B259"/>